<dbReference type="Proteomes" id="UP001139103">
    <property type="component" value="Unassembled WGS sequence"/>
</dbReference>
<feature type="region of interest" description="Disordered" evidence="1">
    <location>
        <begin position="1413"/>
        <end position="1437"/>
    </location>
</feature>
<evidence type="ECO:0000313" key="3">
    <source>
        <dbReference type="Proteomes" id="UP001139103"/>
    </source>
</evidence>
<organism evidence="2 3">
    <name type="scientific">Blastopirellula sediminis</name>
    <dbReference type="NCBI Taxonomy" id="2894196"/>
    <lineage>
        <taxon>Bacteria</taxon>
        <taxon>Pseudomonadati</taxon>
        <taxon>Planctomycetota</taxon>
        <taxon>Planctomycetia</taxon>
        <taxon>Pirellulales</taxon>
        <taxon>Pirellulaceae</taxon>
        <taxon>Blastopirellula</taxon>
    </lineage>
</organism>
<name>A0A9X1ML50_9BACT</name>
<dbReference type="EMBL" id="JAJKFT010000004">
    <property type="protein sequence ID" value="MCC9627922.1"/>
    <property type="molecule type" value="Genomic_DNA"/>
</dbReference>
<proteinExistence type="predicted"/>
<gene>
    <name evidence="2" type="ORF">LOC68_05905</name>
</gene>
<protein>
    <submittedName>
        <fullName evidence="2">Uncharacterized protein</fullName>
    </submittedName>
</protein>
<evidence type="ECO:0000313" key="2">
    <source>
        <dbReference type="EMBL" id="MCC9627922.1"/>
    </source>
</evidence>
<dbReference type="RefSeq" id="WP_230216724.1">
    <property type="nucleotide sequence ID" value="NZ_JAJKFT010000004.1"/>
</dbReference>
<sequence length="1946" mass="212527">MNRKRTPRRGAILLVVLSVLVLFALVGITFVVTAGQFYRAAAAGRNNPVNIDEPTTDADSLIMDVLRGPKLGTSSALLGPDLLRDLYGRESRRGTISTVRSATFPSANPDVTEDMVFMLVTPKTGTSFVPIENYYDGCVMTFLDGDAKDCSVRILKYDMTDINNDGVYDWFGFYVEAPTYKARVNAPQNDVLIPAANDTVLINGRPFSGTGFGYSDISRSYRNGASLRLMDSIGDITTAAGPAMQLPVALMPNFSAYAADGVVTDPFVALAPPQNQRFVDHGGADEPWDAPDYQNMALSYYFNNGVPDPLNGSNDVLPSYHRPDLIAYWYKRLSKEWSDTTNNDGFADLTAVQRAEMWLHPYGADNIRNNSDDVGVVDFNTFPLAHRDALVELKRRIILRPLVEDNPNFNGSNPGYNHTRFSDIAALSAGLQWDVDNDRDGIPDSIWIDPGFPIATDKDGRRYKKLAAILVQDQDGRLNLNAAGFYTQFQTLDPANYVYTLIPTDGTGTSVINAPLYSANASNDMKRLLGVGYGPADLDLRRLFNPPAPATPIPSGPEELYNILASRYGRDNNPKSVLPGKDGTRDYSNERLELYTEIGLPLAWGTSGIGEAYGSYPLIADGGMSYLDYTGRLRIVSSPISYAGVTITNSVDDPYELNLVHPQGTDAPFSASDLEALLRRNDYDGNYLSSRLQFEAPVVLANAGRRAALTTHSFSMKTLPAPPIPLDLRPAFTPDASVTIRPQIAGDQINGGRAQANSGTWSGSTPTIYELACERARRALHDDERDAGGGVVTPYMVDIVVASTLPFEVIKGSPMDLNRLFRSPVNGVDEDTDGATDEYNEQINLPNLGNYNPRYVNDYGNDRYESSIASAGDYRNRALRASSADQRFVPTFPKQLYARHLFCLALLLHDAGYELPLLESAENAGFTAEQRRELTVRRLAQWAINVVDFRDNDAIMTPFEYDANPFDGWGVDGDLISDESQAPYNLEDRRIVWGAEQPDVLITETLNTHDRRVKDTDFDDSANAMNMKKLGSGDLSMDQYRIPQGSTFIELYMARNLPYSSSVGNATKLPAELYNLSTGRLQLGKLAPNGAPVWRMVVTKNQSAAGDKLLGQIKDANDRVNTIMFQPNEAPLSGTVADPAKFNVLNGTGASDPLLEIDRVFWFTSATLPGSLSYLNDVSFKYRDPGTLEVAPNRFFVAGPRPVTYFGSAPDAASTYVADINTVGGHYLQLGPVSWTNPALANPASNVGYTTAIPGDAYPASTAIQGVNYGIFTAPVPTGWATPTPTVDPDELTAPASGADVGMNISEPLPAGGSYYKEPIDPQGEVLRLGHYSEANPIDDTNMPATQIPDDPFDSKTGAPLKDAGALATGTYKDFKGLLLQRLADPTREYDPAYNPYITVDWASLDLQVFNGEDHNGAHSANPDPEDGNGDNGNAIQFGSLQRGVRNTDPITGRPDGNVLGWVASAGNLVDRANRTISQTSTEGYVSGTTPTPRDALFTVGGQQEHFARALKHSIGYVNKSLGIPLPGGNNQAAEYVGSPVNGVGPVDPIPYAFLHWPDSPFVSAHDLMLVPTSAPQRLTLEYSLFNANTNIDQYGGADPADDVEQAKDYLGRFGGLFNFFDSRYSYDIGSGSTGGQYQRRSHMNRLFDYVNVPSRFVGTERYYNAADYTGSTLTDNMTSVNDSRDGFRFPFNKRSEYRDPGKVNLNTMASGYVFNAIFDPNYFQDANVGFPDWTAFQQSRAGSDGSDRFNSSARDFPSWFANPFRSAGASDMMPPIEPLNATPTYNNALRVSEVDATVLRSKKLLVDSAGTTHTIGTNTGDQPLFGFTTPNPASAAAGSLSTRYNDATISPANRYQGIRRLDNLTTNQSNVYAVWITLGYFEVEPTPISPVHPDGWRLGQELGSDIGEVERHRSFYLIDRSIPVGYEPGEDHNVEDAILLKRRID</sequence>
<accession>A0A9X1ML50</accession>
<keyword evidence="3" id="KW-1185">Reference proteome</keyword>
<comment type="caution">
    <text evidence="2">The sequence shown here is derived from an EMBL/GenBank/DDBJ whole genome shotgun (WGS) entry which is preliminary data.</text>
</comment>
<evidence type="ECO:0000256" key="1">
    <source>
        <dbReference type="SAM" id="MobiDB-lite"/>
    </source>
</evidence>
<reference evidence="2" key="1">
    <citation type="submission" date="2021-11" db="EMBL/GenBank/DDBJ databases">
        <title>Genome sequence.</title>
        <authorList>
            <person name="Sun Q."/>
        </authorList>
    </citation>
    <scope>NUCLEOTIDE SEQUENCE</scope>
    <source>
        <strain evidence="2">JC732</strain>
    </source>
</reference>